<protein>
    <submittedName>
        <fullName evidence="2">Uncharacterized protein</fullName>
    </submittedName>
</protein>
<accession>A0ABP0QBQ0</accession>
<reference evidence="2 3" key="1">
    <citation type="submission" date="2024-02" db="EMBL/GenBank/DDBJ databases">
        <authorList>
            <person name="Chen Y."/>
            <person name="Shah S."/>
            <person name="Dougan E. K."/>
            <person name="Thang M."/>
            <person name="Chan C."/>
        </authorList>
    </citation>
    <scope>NUCLEOTIDE SEQUENCE [LARGE SCALE GENOMIC DNA]</scope>
</reference>
<dbReference type="EMBL" id="CAXAMM010039330">
    <property type="protein sequence ID" value="CAK9085680.1"/>
    <property type="molecule type" value="Genomic_DNA"/>
</dbReference>
<feature type="compositionally biased region" description="Acidic residues" evidence="1">
    <location>
        <begin position="193"/>
        <end position="208"/>
    </location>
</feature>
<keyword evidence="3" id="KW-1185">Reference proteome</keyword>
<evidence type="ECO:0000256" key="1">
    <source>
        <dbReference type="SAM" id="MobiDB-lite"/>
    </source>
</evidence>
<dbReference type="Proteomes" id="UP001642464">
    <property type="component" value="Unassembled WGS sequence"/>
</dbReference>
<proteinExistence type="predicted"/>
<feature type="region of interest" description="Disordered" evidence="1">
    <location>
        <begin position="150"/>
        <end position="219"/>
    </location>
</feature>
<comment type="caution">
    <text evidence="2">The sequence shown here is derived from an EMBL/GenBank/DDBJ whole genome shotgun (WGS) entry which is preliminary data.</text>
</comment>
<organism evidence="2 3">
    <name type="scientific">Durusdinium trenchii</name>
    <dbReference type="NCBI Taxonomy" id="1381693"/>
    <lineage>
        <taxon>Eukaryota</taxon>
        <taxon>Sar</taxon>
        <taxon>Alveolata</taxon>
        <taxon>Dinophyceae</taxon>
        <taxon>Suessiales</taxon>
        <taxon>Symbiodiniaceae</taxon>
        <taxon>Durusdinium</taxon>
    </lineage>
</organism>
<feature type="non-terminal residue" evidence="2">
    <location>
        <position position="1"/>
    </location>
</feature>
<feature type="compositionally biased region" description="Polar residues" evidence="1">
    <location>
        <begin position="210"/>
        <end position="219"/>
    </location>
</feature>
<evidence type="ECO:0000313" key="2">
    <source>
        <dbReference type="EMBL" id="CAK9085680.1"/>
    </source>
</evidence>
<sequence length="532" mass="60130">AQDEFAALAQGRLQRMKSREEPEGNQNAEPEPEEDLDDDPVPGPQKKLPRVTNKPGMMQTLDEAGEIVQDIYNFMLEELMDIVATDPHGAEKKLSTKLGQYAGSNQVVQNILALSNFKNGAFEGPVSWSSFGKQIREANETINSLKTEVRRLPNARGAGRPFGTKNRKRACDATTAKASKKQRTKAEEKGKGDEDEEAEPMDPDDPNEDASSNKTVNKSQSINLHTKCMIVEYALDAQEKGEVASVEKHVMEKFKKYFYSVEKNRFKTGLLSKWVESYHREEWGKIPWDHMTVSDRHSIKQVPNWVRRAMGREEFAKKWIVRFMKKWQWSYQNSNTKGAFLATTSIEMEEMRKAHRMQRAMLGVDWRLVLNFDQLWKGSYDPAKRVLHKLKHRNAVKDNLRPDDASKLKVIKEMVTAEALQNMSYPSGSRASKLRKGVPRTVCLTMTDFVVGGRQGVTAVTSTWANGEIGPLGVCVRNGSLTPGEVEELNSSYHGQVFVFFSGNAESHFMSADTTLSYMRHLVAPAARLHTK</sequence>
<gene>
    <name evidence="2" type="ORF">SCF082_LOCUS40578</name>
</gene>
<feature type="region of interest" description="Disordered" evidence="1">
    <location>
        <begin position="1"/>
        <end position="55"/>
    </location>
</feature>
<feature type="compositionally biased region" description="Acidic residues" evidence="1">
    <location>
        <begin position="30"/>
        <end position="40"/>
    </location>
</feature>
<evidence type="ECO:0000313" key="3">
    <source>
        <dbReference type="Proteomes" id="UP001642464"/>
    </source>
</evidence>
<name>A0ABP0QBQ0_9DINO</name>